<evidence type="ECO:0000313" key="2">
    <source>
        <dbReference type="EMBL" id="TDR80778.1"/>
    </source>
</evidence>
<dbReference type="EMBL" id="SNZP01000004">
    <property type="protein sequence ID" value="TDR80778.1"/>
    <property type="molecule type" value="Genomic_DNA"/>
</dbReference>
<dbReference type="Pfam" id="PF04351">
    <property type="entry name" value="PilP"/>
    <property type="match status" value="1"/>
</dbReference>
<dbReference type="AlphaFoldDB" id="A0A4R7B7S2"/>
<keyword evidence="3" id="KW-1185">Reference proteome</keyword>
<gene>
    <name evidence="2" type="ORF">DFP86_104278</name>
</gene>
<dbReference type="Proteomes" id="UP000295611">
    <property type="component" value="Unassembled WGS sequence"/>
</dbReference>
<organism evidence="2 3">
    <name type="scientific">Paludibacterium purpuratum</name>
    <dbReference type="NCBI Taxonomy" id="1144873"/>
    <lineage>
        <taxon>Bacteria</taxon>
        <taxon>Pseudomonadati</taxon>
        <taxon>Pseudomonadota</taxon>
        <taxon>Betaproteobacteria</taxon>
        <taxon>Neisseriales</taxon>
        <taxon>Chromobacteriaceae</taxon>
        <taxon>Paludibacterium</taxon>
    </lineage>
</organism>
<evidence type="ECO:0000313" key="3">
    <source>
        <dbReference type="Proteomes" id="UP000295611"/>
    </source>
</evidence>
<reference evidence="2 3" key="1">
    <citation type="submission" date="2019-03" db="EMBL/GenBank/DDBJ databases">
        <title>Genomic Encyclopedia of Type Strains, Phase III (KMG-III): the genomes of soil and plant-associated and newly described type strains.</title>
        <authorList>
            <person name="Whitman W."/>
        </authorList>
    </citation>
    <scope>NUCLEOTIDE SEQUENCE [LARGE SCALE GENOMIC DNA]</scope>
    <source>
        <strain evidence="2 3">CECT 8976</strain>
    </source>
</reference>
<dbReference type="RefSeq" id="WP_133679450.1">
    <property type="nucleotide sequence ID" value="NZ_SNZP01000004.1"/>
</dbReference>
<feature type="signal peptide" evidence="1">
    <location>
        <begin position="1"/>
        <end position="18"/>
    </location>
</feature>
<feature type="chain" id="PRO_5020876056" evidence="1">
    <location>
        <begin position="19"/>
        <end position="125"/>
    </location>
</feature>
<accession>A0A4R7B7S2</accession>
<dbReference type="Gene3D" id="2.30.30.830">
    <property type="match status" value="1"/>
</dbReference>
<name>A0A4R7B7S2_9NEIS</name>
<keyword evidence="1" id="KW-0732">Signal</keyword>
<sequence>MTAHWLYMLALSPGFAAAQTGLEQRNPFDPQRLAPDKGLSSLPHQDLGLFELVDLKLVGTISQQSNRKALLLDPLQRIHLVAVGGLIGNGGWQITQIGAGHITLTPSVAVGAAPGKETHLTMEQP</sequence>
<proteinExistence type="predicted"/>
<comment type="caution">
    <text evidence="2">The sequence shown here is derived from an EMBL/GenBank/DDBJ whole genome shotgun (WGS) entry which is preliminary data.</text>
</comment>
<dbReference type="InterPro" id="IPR007446">
    <property type="entry name" value="PilP"/>
</dbReference>
<protein>
    <submittedName>
        <fullName evidence="2">Pilus assembly protein PilP</fullName>
    </submittedName>
</protein>
<evidence type="ECO:0000256" key="1">
    <source>
        <dbReference type="SAM" id="SignalP"/>
    </source>
</evidence>